<evidence type="ECO:0000313" key="2">
    <source>
        <dbReference type="Proteomes" id="UP001476798"/>
    </source>
</evidence>
<keyword evidence="2" id="KW-1185">Reference proteome</keyword>
<proteinExistence type="predicted"/>
<protein>
    <submittedName>
        <fullName evidence="1">Uncharacterized protein</fullName>
    </submittedName>
</protein>
<accession>A0ABV0MKE9</accession>
<comment type="caution">
    <text evidence="1">The sequence shown here is derived from an EMBL/GenBank/DDBJ whole genome shotgun (WGS) entry which is preliminary data.</text>
</comment>
<evidence type="ECO:0000313" key="1">
    <source>
        <dbReference type="EMBL" id="MEQ2158893.1"/>
    </source>
</evidence>
<dbReference type="Proteomes" id="UP001476798">
    <property type="component" value="Unassembled WGS sequence"/>
</dbReference>
<feature type="non-terminal residue" evidence="1">
    <location>
        <position position="1"/>
    </location>
</feature>
<organism evidence="1 2">
    <name type="scientific">Goodea atripinnis</name>
    <dbReference type="NCBI Taxonomy" id="208336"/>
    <lineage>
        <taxon>Eukaryota</taxon>
        <taxon>Metazoa</taxon>
        <taxon>Chordata</taxon>
        <taxon>Craniata</taxon>
        <taxon>Vertebrata</taxon>
        <taxon>Euteleostomi</taxon>
        <taxon>Actinopterygii</taxon>
        <taxon>Neopterygii</taxon>
        <taxon>Teleostei</taxon>
        <taxon>Neoteleostei</taxon>
        <taxon>Acanthomorphata</taxon>
        <taxon>Ovalentaria</taxon>
        <taxon>Atherinomorphae</taxon>
        <taxon>Cyprinodontiformes</taxon>
        <taxon>Goodeidae</taxon>
        <taxon>Goodea</taxon>
    </lineage>
</organism>
<dbReference type="EMBL" id="JAHRIO010001334">
    <property type="protein sequence ID" value="MEQ2158893.1"/>
    <property type="molecule type" value="Genomic_DNA"/>
</dbReference>
<sequence length="93" mass="10336">VDKYFCFWNFFSSPISCSSVKMVRLRRGFFRRGVPLSVSDSLLMLRGVWLGEASEPRGSCGEMTGRCEGTAPGEDDWWGCTLGGCRVITERSG</sequence>
<reference evidence="1 2" key="1">
    <citation type="submission" date="2021-06" db="EMBL/GenBank/DDBJ databases">
        <authorList>
            <person name="Palmer J.M."/>
        </authorList>
    </citation>
    <scope>NUCLEOTIDE SEQUENCE [LARGE SCALE GENOMIC DNA]</scope>
    <source>
        <strain evidence="1 2">GA_2019</strain>
        <tissue evidence="1">Muscle</tissue>
    </source>
</reference>
<gene>
    <name evidence="1" type="ORF">GOODEAATRI_016902</name>
</gene>
<name>A0ABV0MKE9_9TELE</name>